<dbReference type="PANTHER" id="PTHR12243:SF69">
    <property type="entry name" value="SI:CH73-59F11.3"/>
    <property type="match status" value="1"/>
</dbReference>
<keyword evidence="4" id="KW-1185">Reference proteome</keyword>
<evidence type="ECO:0000313" key="4">
    <source>
        <dbReference type="Proteomes" id="UP000594454"/>
    </source>
</evidence>
<feature type="region of interest" description="Disordered" evidence="1">
    <location>
        <begin position="153"/>
        <end position="269"/>
    </location>
</feature>
<dbReference type="OMA" id="CKKRWKY"/>
<feature type="compositionally biased region" description="Low complexity" evidence="1">
    <location>
        <begin position="210"/>
        <end position="223"/>
    </location>
</feature>
<dbReference type="GO" id="GO:0005634">
    <property type="term" value="C:nucleus"/>
    <property type="evidence" value="ECO:0007669"/>
    <property type="project" value="TreeGrafter"/>
</dbReference>
<name>A0A7R8UCA2_HERIL</name>
<dbReference type="AlphaFoldDB" id="A0A7R8UCA2"/>
<dbReference type="EMBL" id="LR899009">
    <property type="protein sequence ID" value="CAD7077314.1"/>
    <property type="molecule type" value="Genomic_DNA"/>
</dbReference>
<organism evidence="3 4">
    <name type="scientific">Hermetia illucens</name>
    <name type="common">Black soldier fly</name>
    <dbReference type="NCBI Taxonomy" id="343691"/>
    <lineage>
        <taxon>Eukaryota</taxon>
        <taxon>Metazoa</taxon>
        <taxon>Ecdysozoa</taxon>
        <taxon>Arthropoda</taxon>
        <taxon>Hexapoda</taxon>
        <taxon>Insecta</taxon>
        <taxon>Pterygota</taxon>
        <taxon>Neoptera</taxon>
        <taxon>Endopterygota</taxon>
        <taxon>Diptera</taxon>
        <taxon>Brachycera</taxon>
        <taxon>Stratiomyomorpha</taxon>
        <taxon>Stratiomyidae</taxon>
        <taxon>Hermetiinae</taxon>
        <taxon>Hermetia</taxon>
    </lineage>
</organism>
<dbReference type="InterPro" id="IPR039353">
    <property type="entry name" value="TF_Adf1"/>
</dbReference>
<evidence type="ECO:0000259" key="2">
    <source>
        <dbReference type="PROSITE" id="PS51029"/>
    </source>
</evidence>
<evidence type="ECO:0000256" key="1">
    <source>
        <dbReference type="SAM" id="MobiDB-lite"/>
    </source>
</evidence>
<dbReference type="PROSITE" id="PS51029">
    <property type="entry name" value="MADF"/>
    <property type="match status" value="1"/>
</dbReference>
<dbReference type="Proteomes" id="UP000594454">
    <property type="component" value="Chromosome 1"/>
</dbReference>
<feature type="domain" description="MADF" evidence="2">
    <location>
        <begin position="4"/>
        <end position="94"/>
    </location>
</feature>
<dbReference type="GO" id="GO:0005667">
    <property type="term" value="C:transcription regulator complex"/>
    <property type="evidence" value="ECO:0007669"/>
    <property type="project" value="TreeGrafter"/>
</dbReference>
<dbReference type="InterPro" id="IPR006578">
    <property type="entry name" value="MADF-dom"/>
</dbReference>
<dbReference type="Pfam" id="PF10545">
    <property type="entry name" value="MADF_DNA_bdg"/>
    <property type="match status" value="1"/>
</dbReference>
<dbReference type="InParanoid" id="A0A7R8UCA2"/>
<proteinExistence type="predicted"/>
<feature type="compositionally biased region" description="Low complexity" evidence="1">
    <location>
        <begin position="166"/>
        <end position="188"/>
    </location>
</feature>
<dbReference type="GO" id="GO:0006357">
    <property type="term" value="P:regulation of transcription by RNA polymerase II"/>
    <property type="evidence" value="ECO:0007669"/>
    <property type="project" value="TreeGrafter"/>
</dbReference>
<accession>A0A7R8UCA2</accession>
<reference evidence="3 4" key="1">
    <citation type="submission" date="2020-11" db="EMBL/GenBank/DDBJ databases">
        <authorList>
            <person name="Wallbank WR R."/>
            <person name="Pardo Diaz C."/>
            <person name="Kozak K."/>
            <person name="Martin S."/>
            <person name="Jiggins C."/>
            <person name="Moest M."/>
            <person name="Warren A I."/>
            <person name="Generalovic N T."/>
            <person name="Byers J.R.P. K."/>
            <person name="Montejo-Kovacevich G."/>
            <person name="Yen C E."/>
        </authorList>
    </citation>
    <scope>NUCLEOTIDE SEQUENCE [LARGE SCALE GENOMIC DNA]</scope>
</reference>
<dbReference type="SMART" id="SM00595">
    <property type="entry name" value="MADF"/>
    <property type="match status" value="1"/>
</dbReference>
<dbReference type="OrthoDB" id="6081971at2759"/>
<sequence length="350" mass="40303">MDEELIKEVEQHAVIYNRQKYFLNNVGPGQYETKDEAWSTIAHKLGTDVETCKKRWKYLRERYVQQLKQGIPPTYEHLSRPYLEKMKFLDQHIQPRKSYRNMSSFLPSPNASFVEYMDSRSNGSMHNNSTPYPNYHENMVSNIKVEPTTFQNFASASSGTSPTDQHNPPSSHHPPNSSTASSATHPNPQSNHSGPHSSDNRENDVIPRIPSSSSSLKSPLSSPQASGHQDMNESMKRARLATNPIPRRNEDPDDSSDNDEGPPHPSLQQRQQQELLMNETLRRRNCRNDPSQPPSNDFLYSFYQRFMPPNQMRCSEQLLGELVTSELLKMSKEKRKIAQRRILEVLFFDD</sequence>
<dbReference type="PANTHER" id="PTHR12243">
    <property type="entry name" value="MADF DOMAIN TRANSCRIPTION FACTOR"/>
    <property type="match status" value="1"/>
</dbReference>
<gene>
    <name evidence="3" type="ORF">HERILL_LOCUS672</name>
</gene>
<feature type="compositionally biased region" description="Polar residues" evidence="1">
    <location>
        <begin position="153"/>
        <end position="165"/>
    </location>
</feature>
<feature type="compositionally biased region" description="Acidic residues" evidence="1">
    <location>
        <begin position="251"/>
        <end position="260"/>
    </location>
</feature>
<evidence type="ECO:0000313" key="3">
    <source>
        <dbReference type="EMBL" id="CAD7077314.1"/>
    </source>
</evidence>
<protein>
    <recommendedName>
        <fullName evidence="2">MADF domain-containing protein</fullName>
    </recommendedName>
</protein>
<dbReference type="FunCoup" id="A0A7R8UCA2">
    <property type="interactions" value="49"/>
</dbReference>